<dbReference type="WBParaSite" id="GPUH_0002301001-mRNA-1">
    <property type="protein sequence ID" value="GPUH_0002301001-mRNA-1"/>
    <property type="gene ID" value="GPUH_0002301001"/>
</dbReference>
<feature type="domain" description="VWFC" evidence="1">
    <location>
        <begin position="34"/>
        <end position="81"/>
    </location>
</feature>
<proteinExistence type="predicted"/>
<protein>
    <submittedName>
        <fullName evidence="2">VWFC domain-containing protein</fullName>
    </submittedName>
</protein>
<organism evidence="2">
    <name type="scientific">Gongylonema pulchrum</name>
    <dbReference type="NCBI Taxonomy" id="637853"/>
    <lineage>
        <taxon>Eukaryota</taxon>
        <taxon>Metazoa</taxon>
        <taxon>Ecdysozoa</taxon>
        <taxon>Nematoda</taxon>
        <taxon>Chromadorea</taxon>
        <taxon>Rhabditida</taxon>
        <taxon>Spirurina</taxon>
        <taxon>Spiruromorpha</taxon>
        <taxon>Spiruroidea</taxon>
        <taxon>Gongylonematidae</taxon>
        <taxon>Gongylonema</taxon>
    </lineage>
</organism>
<reference evidence="2" key="1">
    <citation type="submission" date="2016-06" db="UniProtKB">
        <authorList>
            <consortium name="WormBaseParasite"/>
        </authorList>
    </citation>
    <scope>IDENTIFICATION</scope>
</reference>
<sequence length="118" mass="13089">LCSQQLWIADACCATCDSETSSSRELSKHEHTVCQSAGRLFVDGETWQLAPCTSCTCRVGNVLCRVVECPPIACIAPKYRQQVWVMWFARTVIMLYMLPGPAGRQTNAPLASTFLFLL</sequence>
<dbReference type="SUPFAM" id="SSF57603">
    <property type="entry name" value="FnI-like domain"/>
    <property type="match status" value="1"/>
</dbReference>
<evidence type="ECO:0000313" key="2">
    <source>
        <dbReference type="WBParaSite" id="GPUH_0002301001-mRNA-1"/>
    </source>
</evidence>
<dbReference type="InterPro" id="IPR001007">
    <property type="entry name" value="VWF_dom"/>
</dbReference>
<name>A0A183EPU1_9BILA</name>
<dbReference type="Gene3D" id="2.10.70.10">
    <property type="entry name" value="Complement Module, domain 1"/>
    <property type="match status" value="1"/>
</dbReference>
<dbReference type="Pfam" id="PF00093">
    <property type="entry name" value="VWC"/>
    <property type="match status" value="1"/>
</dbReference>
<dbReference type="AlphaFoldDB" id="A0A183EPU1"/>
<accession>A0A183EPU1</accession>
<evidence type="ECO:0000259" key="1">
    <source>
        <dbReference type="Pfam" id="PF00093"/>
    </source>
</evidence>